<reference evidence="1" key="1">
    <citation type="submission" date="2014-09" db="EMBL/GenBank/DDBJ databases">
        <authorList>
            <person name="Magalhaes I.L.F."/>
            <person name="Oliveira U."/>
            <person name="Santos F.R."/>
            <person name="Vidigal T.H.D.A."/>
            <person name="Brescovit A.D."/>
            <person name="Santos A.J."/>
        </authorList>
    </citation>
    <scope>NUCLEOTIDE SEQUENCE</scope>
    <source>
        <tissue evidence="1">Shoot tissue taken approximately 20 cm above the soil surface</tissue>
    </source>
</reference>
<reference evidence="1" key="2">
    <citation type="journal article" date="2015" name="Data Brief">
        <title>Shoot transcriptome of the giant reed, Arundo donax.</title>
        <authorList>
            <person name="Barrero R.A."/>
            <person name="Guerrero F.D."/>
            <person name="Moolhuijzen P."/>
            <person name="Goolsby J.A."/>
            <person name="Tidwell J."/>
            <person name="Bellgard S.E."/>
            <person name="Bellgard M.I."/>
        </authorList>
    </citation>
    <scope>NUCLEOTIDE SEQUENCE</scope>
    <source>
        <tissue evidence="1">Shoot tissue taken approximately 20 cm above the soil surface</tissue>
    </source>
</reference>
<dbReference type="EMBL" id="GBRH01242441">
    <property type="protein sequence ID" value="JAD55454.1"/>
    <property type="molecule type" value="Transcribed_RNA"/>
</dbReference>
<proteinExistence type="predicted"/>
<organism evidence="1">
    <name type="scientific">Arundo donax</name>
    <name type="common">Giant reed</name>
    <name type="synonym">Donax arundinaceus</name>
    <dbReference type="NCBI Taxonomy" id="35708"/>
    <lineage>
        <taxon>Eukaryota</taxon>
        <taxon>Viridiplantae</taxon>
        <taxon>Streptophyta</taxon>
        <taxon>Embryophyta</taxon>
        <taxon>Tracheophyta</taxon>
        <taxon>Spermatophyta</taxon>
        <taxon>Magnoliopsida</taxon>
        <taxon>Liliopsida</taxon>
        <taxon>Poales</taxon>
        <taxon>Poaceae</taxon>
        <taxon>PACMAD clade</taxon>
        <taxon>Arundinoideae</taxon>
        <taxon>Arundineae</taxon>
        <taxon>Arundo</taxon>
    </lineage>
</organism>
<dbReference type="AlphaFoldDB" id="A0A0A9AUN0"/>
<accession>A0A0A9AUN0</accession>
<name>A0A0A9AUN0_ARUDO</name>
<sequence>MARVVHSRVTFCIVTCQNHNTRRWTQQINASLNLPFIVQNLIHRGTHNKEAHWKTYRTGAKHTHARNAHTLKV</sequence>
<protein>
    <submittedName>
        <fullName evidence="1">Uncharacterized protein</fullName>
    </submittedName>
</protein>
<evidence type="ECO:0000313" key="1">
    <source>
        <dbReference type="EMBL" id="JAD55454.1"/>
    </source>
</evidence>